<evidence type="ECO:0000313" key="7">
    <source>
        <dbReference type="Proteomes" id="UP000002051"/>
    </source>
</evidence>
<evidence type="ECO:0000313" key="5">
    <source>
        <dbReference type="EMBL" id="AES78228.1"/>
    </source>
</evidence>
<dbReference type="InterPro" id="IPR029047">
    <property type="entry name" value="HSP70_peptide-bd_sf"/>
</dbReference>
<dbReference type="GO" id="GO:0016887">
    <property type="term" value="F:ATP hydrolysis activity"/>
    <property type="evidence" value="ECO:0000318"/>
    <property type="project" value="GO_Central"/>
</dbReference>
<keyword evidence="2 3" id="KW-0067">ATP-binding</keyword>
<dbReference type="GO" id="GO:0042026">
    <property type="term" value="P:protein refolding"/>
    <property type="evidence" value="ECO:0000318"/>
    <property type="project" value="GO_Central"/>
</dbReference>
<reference evidence="5 7" key="2">
    <citation type="journal article" date="2014" name="BMC Genomics">
        <title>An improved genome release (version Mt4.0) for the model legume Medicago truncatula.</title>
        <authorList>
            <person name="Tang H."/>
            <person name="Krishnakumar V."/>
            <person name="Bidwell S."/>
            <person name="Rosen B."/>
            <person name="Chan A."/>
            <person name="Zhou S."/>
            <person name="Gentzbittel L."/>
            <person name="Childs K.L."/>
            <person name="Yandell M."/>
            <person name="Gundlach H."/>
            <person name="Mayer K.F."/>
            <person name="Schwartz D.C."/>
            <person name="Town C.D."/>
        </authorList>
    </citation>
    <scope>GENOME REANNOTATION</scope>
    <source>
        <strain evidence="6 7">cv. Jemalong A17</strain>
    </source>
</reference>
<dbReference type="STRING" id="3880.G7L008"/>
<dbReference type="PaxDb" id="3880-AES78228"/>
<dbReference type="eggNOG" id="KOG0101">
    <property type="taxonomic scope" value="Eukaryota"/>
</dbReference>
<dbReference type="SUPFAM" id="SSF53067">
    <property type="entry name" value="Actin-like ATPase domain"/>
    <property type="match status" value="2"/>
</dbReference>
<comment type="similarity">
    <text evidence="3">Belongs to the heat shock protein 70 family.</text>
</comment>
<dbReference type="PROSITE" id="PS00329">
    <property type="entry name" value="HSP70_2"/>
    <property type="match status" value="1"/>
</dbReference>
<reference evidence="5 7" key="1">
    <citation type="journal article" date="2011" name="Nature">
        <title>The Medicago genome provides insight into the evolution of rhizobial symbioses.</title>
        <authorList>
            <person name="Young N.D."/>
            <person name="Debelle F."/>
            <person name="Oldroyd G.E."/>
            <person name="Geurts R."/>
            <person name="Cannon S.B."/>
            <person name="Udvardi M.K."/>
            <person name="Benedito V.A."/>
            <person name="Mayer K.F."/>
            <person name="Gouzy J."/>
            <person name="Schoof H."/>
            <person name="Van de Peer Y."/>
            <person name="Proost S."/>
            <person name="Cook D.R."/>
            <person name="Meyers B.C."/>
            <person name="Spannagl M."/>
            <person name="Cheung F."/>
            <person name="De Mita S."/>
            <person name="Krishnakumar V."/>
            <person name="Gundlach H."/>
            <person name="Zhou S."/>
            <person name="Mudge J."/>
            <person name="Bharti A.K."/>
            <person name="Murray J.D."/>
            <person name="Naoumkina M.A."/>
            <person name="Rosen B."/>
            <person name="Silverstein K.A."/>
            <person name="Tang H."/>
            <person name="Rombauts S."/>
            <person name="Zhao P.X."/>
            <person name="Zhou P."/>
            <person name="Barbe V."/>
            <person name="Bardou P."/>
            <person name="Bechner M."/>
            <person name="Bellec A."/>
            <person name="Berger A."/>
            <person name="Berges H."/>
            <person name="Bidwell S."/>
            <person name="Bisseling T."/>
            <person name="Choisne N."/>
            <person name="Couloux A."/>
            <person name="Denny R."/>
            <person name="Deshpande S."/>
            <person name="Dai X."/>
            <person name="Doyle J.J."/>
            <person name="Dudez A.M."/>
            <person name="Farmer A.D."/>
            <person name="Fouteau S."/>
            <person name="Franken C."/>
            <person name="Gibelin C."/>
            <person name="Gish J."/>
            <person name="Goldstein S."/>
            <person name="Gonzalez A.J."/>
            <person name="Green P.J."/>
            <person name="Hallab A."/>
            <person name="Hartog M."/>
            <person name="Hua A."/>
            <person name="Humphray S.J."/>
            <person name="Jeong D.H."/>
            <person name="Jing Y."/>
            <person name="Jocker A."/>
            <person name="Kenton S.M."/>
            <person name="Kim D.J."/>
            <person name="Klee K."/>
            <person name="Lai H."/>
            <person name="Lang C."/>
            <person name="Lin S."/>
            <person name="Macmil S.L."/>
            <person name="Magdelenat G."/>
            <person name="Matthews L."/>
            <person name="McCorrison J."/>
            <person name="Monaghan E.L."/>
            <person name="Mun J.H."/>
            <person name="Najar F.Z."/>
            <person name="Nicholson C."/>
            <person name="Noirot C."/>
            <person name="O'Bleness M."/>
            <person name="Paule C.R."/>
            <person name="Poulain J."/>
            <person name="Prion F."/>
            <person name="Qin B."/>
            <person name="Qu C."/>
            <person name="Retzel E.F."/>
            <person name="Riddle C."/>
            <person name="Sallet E."/>
            <person name="Samain S."/>
            <person name="Samson N."/>
            <person name="Sanders I."/>
            <person name="Saurat O."/>
            <person name="Scarpelli C."/>
            <person name="Schiex T."/>
            <person name="Segurens B."/>
            <person name="Severin A.J."/>
            <person name="Sherrier D.J."/>
            <person name="Shi R."/>
            <person name="Sims S."/>
            <person name="Singer S.R."/>
            <person name="Sinharoy S."/>
            <person name="Sterck L."/>
            <person name="Viollet A."/>
            <person name="Wang B.B."/>
            <person name="Wang K."/>
            <person name="Wang M."/>
            <person name="Wang X."/>
            <person name="Warfsmann J."/>
            <person name="Weissenbach J."/>
            <person name="White D.D."/>
            <person name="White J.D."/>
            <person name="Wiley G.B."/>
            <person name="Wincker P."/>
            <person name="Xing Y."/>
            <person name="Yang L."/>
            <person name="Yao Z."/>
            <person name="Ying F."/>
            <person name="Zhai J."/>
            <person name="Zhou L."/>
            <person name="Zuber A."/>
            <person name="Denarie J."/>
            <person name="Dixon R.A."/>
            <person name="May G.D."/>
            <person name="Schwartz D.C."/>
            <person name="Rogers J."/>
            <person name="Quetier F."/>
            <person name="Town C.D."/>
            <person name="Roe B.A."/>
        </authorList>
    </citation>
    <scope>NUCLEOTIDE SEQUENCE [LARGE SCALE GENOMIC DNA]</scope>
    <source>
        <strain evidence="5">A17</strain>
        <strain evidence="6 7">cv. Jemalong A17</strain>
    </source>
</reference>
<dbReference type="GO" id="GO:0005737">
    <property type="term" value="C:cytoplasm"/>
    <property type="evidence" value="ECO:0000318"/>
    <property type="project" value="GO_Central"/>
</dbReference>
<name>G7L008_MEDTR</name>
<dbReference type="Gene3D" id="3.30.30.30">
    <property type="match status" value="1"/>
</dbReference>
<keyword evidence="4" id="KW-0175">Coiled coil</keyword>
<evidence type="ECO:0000313" key="6">
    <source>
        <dbReference type="EnsemblPlants" id="AES78228"/>
    </source>
</evidence>
<gene>
    <name evidence="5" type="ordered locus">MTR_7g026140</name>
</gene>
<keyword evidence="5" id="KW-0346">Stress response</keyword>
<dbReference type="PRINTS" id="PR00301">
    <property type="entry name" value="HEATSHOCK70"/>
</dbReference>
<dbReference type="EnsemblPlants" id="AES78228">
    <property type="protein sequence ID" value="AES78228"/>
    <property type="gene ID" value="MTR_7g026140"/>
</dbReference>
<evidence type="ECO:0000256" key="1">
    <source>
        <dbReference type="ARBA" id="ARBA00022741"/>
    </source>
</evidence>
<keyword evidence="7" id="KW-1185">Reference proteome</keyword>
<dbReference type="InterPro" id="IPR018181">
    <property type="entry name" value="Heat_shock_70_CS"/>
</dbReference>
<feature type="coiled-coil region" evidence="4">
    <location>
        <begin position="573"/>
        <end position="600"/>
    </location>
</feature>
<evidence type="ECO:0000256" key="4">
    <source>
        <dbReference type="SAM" id="Coils"/>
    </source>
</evidence>
<keyword evidence="1 3" id="KW-0547">Nucleotide-binding</keyword>
<dbReference type="InterPro" id="IPR013126">
    <property type="entry name" value="Hsp_70_fam"/>
</dbReference>
<evidence type="ECO:0000256" key="2">
    <source>
        <dbReference type="ARBA" id="ARBA00022840"/>
    </source>
</evidence>
<dbReference type="AlphaFoldDB" id="G7L008"/>
<dbReference type="Proteomes" id="UP000002051">
    <property type="component" value="Unassembled WGS sequence"/>
</dbReference>
<dbReference type="Gene3D" id="3.90.640.10">
    <property type="entry name" value="Actin, Chain A, domain 4"/>
    <property type="match status" value="1"/>
</dbReference>
<dbReference type="SUPFAM" id="SSF100920">
    <property type="entry name" value="Heat shock protein 70kD (HSP70), peptide-binding domain"/>
    <property type="match status" value="1"/>
</dbReference>
<protein>
    <submittedName>
        <fullName evidence="5">Heat shock cognate 70 kDa protein</fullName>
    </submittedName>
</protein>
<dbReference type="EMBL" id="CM001223">
    <property type="protein sequence ID" value="AES78228.1"/>
    <property type="molecule type" value="Genomic_DNA"/>
</dbReference>
<dbReference type="InterPro" id="IPR029048">
    <property type="entry name" value="HSP70_C_sf"/>
</dbReference>
<dbReference type="PROSITE" id="PS00297">
    <property type="entry name" value="HSP70_1"/>
    <property type="match status" value="1"/>
</dbReference>
<accession>G7L008</accession>
<dbReference type="GO" id="GO:0031072">
    <property type="term" value="F:heat shock protein binding"/>
    <property type="evidence" value="ECO:0000318"/>
    <property type="project" value="GO_Central"/>
</dbReference>
<evidence type="ECO:0000256" key="3">
    <source>
        <dbReference type="RuleBase" id="RU003322"/>
    </source>
</evidence>
<proteinExistence type="inferred from homology"/>
<sequence>MGIKYEGRAIGIDLGTTYSCVAVWLENHNRVEIIYNDQGNKTTPSFVAFTDDQRLIGDAAKNQAATNPVNTVFDAKRLIGRKFSDSVVQKDMMLWPFKVIAGVNDKLMINVQYKGQEKHFCAEEISSMVLTKMREVAETYLMSPRKATIDSGAIAGLNVIQIINEPTAAAIAYGFDKRGDCDGKQNILVFDLGGGTFDVSILTMKGDVFEVKATSGNTHLGGEDFDSRMVNYFVEEFKKKNKVDISGNPKSLRRLRTACERAKRTLSFAFVTTVEVDSLFQGIDFCSLITRARFEEMNMDLFNECMKTVESCLSDSKIQMSDIDDIVLVGGSSRIPKVQDLLQDLFPKKVLYKSINPDEAVAYGAALQAAVLSKGFKNVPNLVLQDVTPLSLGIAVDVDHVMGVVIPRNTTVPLRKTKGYATGCDNGVVSIRVYEGERARALDNNLLGSFKLSCRPGAPRGTPLEVCFSINENGILTVSAKEISSGNMNQITINNEKERLSTFEINKMIEEAERYRMEDKEFLRKAKVMNDLDYCVYKVKNALKKKDVNLNLSRGEREKINNATTLATNLLHENNKQQKIDVVEDHLKELEIMLEKLVVNTGIENKHKSSFLGYLFN</sequence>
<dbReference type="PANTHER" id="PTHR19375">
    <property type="entry name" value="HEAT SHOCK PROTEIN 70KDA"/>
    <property type="match status" value="1"/>
</dbReference>
<dbReference type="HOGENOM" id="CLU_005965_0_1_1"/>
<dbReference type="Gene3D" id="1.20.1270.10">
    <property type="match status" value="1"/>
</dbReference>
<dbReference type="Pfam" id="PF00012">
    <property type="entry name" value="HSP70"/>
    <property type="match status" value="1"/>
</dbReference>
<dbReference type="FunFam" id="3.30.30.30:FF:000001">
    <property type="entry name" value="heat shock 70 kDa protein-like"/>
    <property type="match status" value="1"/>
</dbReference>
<dbReference type="GO" id="GO:0140662">
    <property type="term" value="F:ATP-dependent protein folding chaperone"/>
    <property type="evidence" value="ECO:0007669"/>
    <property type="project" value="InterPro"/>
</dbReference>
<dbReference type="SUPFAM" id="SSF100934">
    <property type="entry name" value="Heat shock protein 70kD (HSP70), C-terminal subdomain"/>
    <property type="match status" value="1"/>
</dbReference>
<organism evidence="5 7">
    <name type="scientific">Medicago truncatula</name>
    <name type="common">Barrel medic</name>
    <name type="synonym">Medicago tribuloides</name>
    <dbReference type="NCBI Taxonomy" id="3880"/>
    <lineage>
        <taxon>Eukaryota</taxon>
        <taxon>Viridiplantae</taxon>
        <taxon>Streptophyta</taxon>
        <taxon>Embryophyta</taxon>
        <taxon>Tracheophyta</taxon>
        <taxon>Spermatophyta</taxon>
        <taxon>Magnoliopsida</taxon>
        <taxon>eudicotyledons</taxon>
        <taxon>Gunneridae</taxon>
        <taxon>Pentapetalae</taxon>
        <taxon>rosids</taxon>
        <taxon>fabids</taxon>
        <taxon>Fabales</taxon>
        <taxon>Fabaceae</taxon>
        <taxon>Papilionoideae</taxon>
        <taxon>50 kb inversion clade</taxon>
        <taxon>NPAAA clade</taxon>
        <taxon>Hologalegina</taxon>
        <taxon>IRL clade</taxon>
        <taxon>Trifolieae</taxon>
        <taxon>Medicago</taxon>
    </lineage>
</organism>
<dbReference type="Gene3D" id="3.30.420.40">
    <property type="match status" value="2"/>
</dbReference>
<dbReference type="FunFam" id="3.90.640.10:FF:000002">
    <property type="entry name" value="Heat shock 70 kDa"/>
    <property type="match status" value="1"/>
</dbReference>
<dbReference type="InterPro" id="IPR043129">
    <property type="entry name" value="ATPase_NBD"/>
</dbReference>
<dbReference type="Gene3D" id="2.60.34.10">
    <property type="entry name" value="Substrate Binding Domain Of DNAk, Chain A, domain 1"/>
    <property type="match status" value="1"/>
</dbReference>
<dbReference type="GO" id="GO:0044183">
    <property type="term" value="F:protein folding chaperone"/>
    <property type="evidence" value="ECO:0000318"/>
    <property type="project" value="GO_Central"/>
</dbReference>
<reference evidence="6" key="3">
    <citation type="submission" date="2015-04" db="UniProtKB">
        <authorList>
            <consortium name="EnsemblPlants"/>
        </authorList>
    </citation>
    <scope>IDENTIFICATION</scope>
    <source>
        <strain evidence="6">cv. Jemalong A17</strain>
    </source>
</reference>
<dbReference type="GO" id="GO:0005524">
    <property type="term" value="F:ATP binding"/>
    <property type="evidence" value="ECO:0007669"/>
    <property type="project" value="UniProtKB-KW"/>
</dbReference>
<dbReference type="PROSITE" id="PS01036">
    <property type="entry name" value="HSP70_3"/>
    <property type="match status" value="1"/>
</dbReference>